<dbReference type="Proteomes" id="UP001164250">
    <property type="component" value="Chromosome 7"/>
</dbReference>
<proteinExistence type="predicted"/>
<accession>A0ACC1AZ89</accession>
<dbReference type="EMBL" id="CM047903">
    <property type="protein sequence ID" value="KAJ0091953.1"/>
    <property type="molecule type" value="Genomic_DNA"/>
</dbReference>
<sequence length="638" mass="70758">MHHISSHVVPQLMLKTQMVVRGNQIHSSFQIPGNSMILSAHVQDPSLPSTIPYMTARIFTSTSTYKILVAKGKRFWLRLHFYSTSYGTLDPSKSYLDVIANGFTLLHNFSASITAQALTQVSIMKEFSLVPAQSGDLDITFKPTMEQKDAYAFVNGIEVIPMPDIFKPAPLVGYNDQFVEVESSSFQTIARLNVGGQFILPTDDSGLTRTWYDDSPYIFSAAFGVTYKADKSIKIQYPSNVSKEIAPLDVYNTARSMGPNANININYNLTWVFQIDAKFTYLVRFHFCELDLEKVNQRVFNIFVNNQTAKENADVIEWAESQGVPVYKDYAVYASDEDLWVALHPSVSTKPQYYDAVLNGLEIFKMNDTRGNLAAPNPVQSPMPIQADDAPKKFRPSRSERAAHVIGGISGGVVGCAVVAGFFICFTKEKRKGDGNPSSRGNWLPLYGRSHTSTSNSTTSGKSIASSQLSSVAAGLCRHFSLSEIKHGTKNFSESQVIGVGGFEKSDVYSFGVVLFEVLCARPALNPLLPMEQVSLVDWALHCQRKGILEDIIDPHLKGKINPLSLRKFTETAEKCIADQGLDRPTMGDVLWNLEFSLQLEKTPEQPKMVSYNNADDTYATYTAMSGTDEDSFVSLEK</sequence>
<gene>
    <name evidence="1" type="ORF">Patl1_24885</name>
</gene>
<evidence type="ECO:0000313" key="1">
    <source>
        <dbReference type="EMBL" id="KAJ0091953.1"/>
    </source>
</evidence>
<organism evidence="1 2">
    <name type="scientific">Pistacia atlantica</name>
    <dbReference type="NCBI Taxonomy" id="434234"/>
    <lineage>
        <taxon>Eukaryota</taxon>
        <taxon>Viridiplantae</taxon>
        <taxon>Streptophyta</taxon>
        <taxon>Embryophyta</taxon>
        <taxon>Tracheophyta</taxon>
        <taxon>Spermatophyta</taxon>
        <taxon>Magnoliopsida</taxon>
        <taxon>eudicotyledons</taxon>
        <taxon>Gunneridae</taxon>
        <taxon>Pentapetalae</taxon>
        <taxon>rosids</taxon>
        <taxon>malvids</taxon>
        <taxon>Sapindales</taxon>
        <taxon>Anacardiaceae</taxon>
        <taxon>Pistacia</taxon>
    </lineage>
</organism>
<keyword evidence="2" id="KW-1185">Reference proteome</keyword>
<name>A0ACC1AZ89_9ROSI</name>
<protein>
    <submittedName>
        <fullName evidence="1">Uncharacterized protein</fullName>
    </submittedName>
</protein>
<evidence type="ECO:0000313" key="2">
    <source>
        <dbReference type="Proteomes" id="UP001164250"/>
    </source>
</evidence>
<reference evidence="2" key="1">
    <citation type="journal article" date="2023" name="G3 (Bethesda)">
        <title>Genome assembly and association tests identify interacting loci associated with vigor, precocity, and sex in interspecific pistachio rootstocks.</title>
        <authorList>
            <person name="Palmer W."/>
            <person name="Jacygrad E."/>
            <person name="Sagayaradj S."/>
            <person name="Cavanaugh K."/>
            <person name="Han R."/>
            <person name="Bertier L."/>
            <person name="Beede B."/>
            <person name="Kafkas S."/>
            <person name="Golino D."/>
            <person name="Preece J."/>
            <person name="Michelmore R."/>
        </authorList>
    </citation>
    <scope>NUCLEOTIDE SEQUENCE [LARGE SCALE GENOMIC DNA]</scope>
</reference>
<comment type="caution">
    <text evidence="1">The sequence shown here is derived from an EMBL/GenBank/DDBJ whole genome shotgun (WGS) entry which is preliminary data.</text>
</comment>